<gene>
    <name evidence="1" type="ORF">GALL_421210</name>
</gene>
<name>A0A1J5Q868_9ZZZZ</name>
<evidence type="ECO:0000313" key="1">
    <source>
        <dbReference type="EMBL" id="OIQ76199.1"/>
    </source>
</evidence>
<proteinExistence type="predicted"/>
<reference evidence="1" key="1">
    <citation type="submission" date="2016-10" db="EMBL/GenBank/DDBJ databases">
        <title>Sequence of Gallionella enrichment culture.</title>
        <authorList>
            <person name="Poehlein A."/>
            <person name="Muehling M."/>
            <person name="Daniel R."/>
        </authorList>
    </citation>
    <scope>NUCLEOTIDE SEQUENCE</scope>
</reference>
<protein>
    <submittedName>
        <fullName evidence="1">Uncharacterized protein</fullName>
    </submittedName>
</protein>
<organism evidence="1">
    <name type="scientific">mine drainage metagenome</name>
    <dbReference type="NCBI Taxonomy" id="410659"/>
    <lineage>
        <taxon>unclassified sequences</taxon>
        <taxon>metagenomes</taxon>
        <taxon>ecological metagenomes</taxon>
    </lineage>
</organism>
<accession>A0A1J5Q868</accession>
<comment type="caution">
    <text evidence="1">The sequence shown here is derived from an EMBL/GenBank/DDBJ whole genome shotgun (WGS) entry which is preliminary data.</text>
</comment>
<dbReference type="EMBL" id="MLJW01001937">
    <property type="protein sequence ID" value="OIQ76199.1"/>
    <property type="molecule type" value="Genomic_DNA"/>
</dbReference>
<dbReference type="AlphaFoldDB" id="A0A1J5Q868"/>
<sequence>MRRAAVVTRGACLARLAAAATPPPPPFAPRAFGAGLLAAGGFLGEPFGLLGFHFRFGFNVERLFLVERFLRLRRIGRDLRGEQRLGGLQRVHLFAAVDDE</sequence>